<dbReference type="Proteomes" id="UP000237771">
    <property type="component" value="Unassembled WGS sequence"/>
</dbReference>
<dbReference type="RefSeq" id="WP_072944355.1">
    <property type="nucleotide sequence ID" value="NZ_FQWO01000008.1"/>
</dbReference>
<dbReference type="Pfam" id="PF19124">
    <property type="entry name" value="DUF5808"/>
    <property type="match status" value="1"/>
</dbReference>
<feature type="transmembrane region" description="Helical" evidence="1">
    <location>
        <begin position="55"/>
        <end position="73"/>
    </location>
</feature>
<dbReference type="OrthoDB" id="157646at2"/>
<keyword evidence="6" id="KW-1185">Reference proteome</keyword>
<gene>
    <name evidence="3" type="ORF">BC624_11316</name>
    <name evidence="4" type="ORF">SAMN05443373_10859</name>
</gene>
<keyword evidence="1" id="KW-1133">Transmembrane helix</keyword>
<dbReference type="EMBL" id="PVUB01000013">
    <property type="protein sequence ID" value="PRZ20056.1"/>
    <property type="molecule type" value="Genomic_DNA"/>
</dbReference>
<feature type="domain" description="DUF5808" evidence="2">
    <location>
        <begin position="32"/>
        <end position="56"/>
    </location>
</feature>
<organism evidence="4 5">
    <name type="scientific">Flavobacterium granuli</name>
    <dbReference type="NCBI Taxonomy" id="280093"/>
    <lineage>
        <taxon>Bacteria</taxon>
        <taxon>Pseudomonadati</taxon>
        <taxon>Bacteroidota</taxon>
        <taxon>Flavobacteriia</taxon>
        <taxon>Flavobacteriales</taxon>
        <taxon>Flavobacteriaceae</taxon>
        <taxon>Flavobacterium</taxon>
    </lineage>
</organism>
<dbReference type="AlphaFoldDB" id="A0A1M5QNA3"/>
<reference evidence="5" key="1">
    <citation type="submission" date="2016-11" db="EMBL/GenBank/DDBJ databases">
        <authorList>
            <person name="Varghese N."/>
            <person name="Submissions S."/>
        </authorList>
    </citation>
    <scope>NUCLEOTIDE SEQUENCE [LARGE SCALE GENOMIC DNA]</scope>
    <source>
        <strain evidence="5">DSM 19729</strain>
    </source>
</reference>
<proteinExistence type="predicted"/>
<evidence type="ECO:0000313" key="6">
    <source>
        <dbReference type="Proteomes" id="UP000237771"/>
    </source>
</evidence>
<dbReference type="EMBL" id="FQWO01000008">
    <property type="protein sequence ID" value="SHH15279.1"/>
    <property type="molecule type" value="Genomic_DNA"/>
</dbReference>
<protein>
    <recommendedName>
        <fullName evidence="2">DUF5808 domain-containing protein</fullName>
    </recommendedName>
</protein>
<evidence type="ECO:0000313" key="5">
    <source>
        <dbReference type="Proteomes" id="UP000184384"/>
    </source>
</evidence>
<name>A0A1M5QNA3_9FLAO</name>
<sequence length="77" mass="9285">MSTKEKPSKETLEQWHKDPNNWKWGIFYYNQEDKRILPPKRIEWMGWTVNLANPASIAVFLVFILFAIALFYWSPRP</sequence>
<evidence type="ECO:0000313" key="4">
    <source>
        <dbReference type="EMBL" id="SHH15279.1"/>
    </source>
</evidence>
<evidence type="ECO:0000259" key="2">
    <source>
        <dbReference type="Pfam" id="PF19124"/>
    </source>
</evidence>
<keyword evidence="1" id="KW-0472">Membrane</keyword>
<dbReference type="Proteomes" id="UP000184384">
    <property type="component" value="Unassembled WGS sequence"/>
</dbReference>
<dbReference type="InterPro" id="IPR043831">
    <property type="entry name" value="DUF5808"/>
</dbReference>
<reference evidence="4" key="2">
    <citation type="submission" date="2016-11" db="EMBL/GenBank/DDBJ databases">
        <authorList>
            <person name="Jaros S."/>
            <person name="Januszkiewicz K."/>
            <person name="Wedrychowicz H."/>
        </authorList>
    </citation>
    <scope>NUCLEOTIDE SEQUENCE [LARGE SCALE GENOMIC DNA]</scope>
    <source>
        <strain evidence="4">DSM 19729</strain>
    </source>
</reference>
<evidence type="ECO:0000313" key="3">
    <source>
        <dbReference type="EMBL" id="PRZ20056.1"/>
    </source>
</evidence>
<keyword evidence="1" id="KW-0812">Transmembrane</keyword>
<accession>A0A1M5QNA3</accession>
<reference evidence="3 6" key="3">
    <citation type="submission" date="2018-03" db="EMBL/GenBank/DDBJ databases">
        <title>Genomic Encyclopedia of Archaeal and Bacterial Type Strains, Phase II (KMG-II): from individual species to whole genera.</title>
        <authorList>
            <person name="Goeker M."/>
        </authorList>
    </citation>
    <scope>NUCLEOTIDE SEQUENCE [LARGE SCALE GENOMIC DNA]</scope>
    <source>
        <strain evidence="3 6">DSM 17797</strain>
    </source>
</reference>
<evidence type="ECO:0000256" key="1">
    <source>
        <dbReference type="SAM" id="Phobius"/>
    </source>
</evidence>